<keyword evidence="3 5" id="KW-1133">Transmembrane helix</keyword>
<accession>A0A8J3NP90</accession>
<reference evidence="7 8" key="1">
    <citation type="submission" date="2021-01" db="EMBL/GenBank/DDBJ databases">
        <title>Whole genome shotgun sequence of Catellatospora bangladeshensis NBRC 107357.</title>
        <authorList>
            <person name="Komaki H."/>
            <person name="Tamura T."/>
        </authorList>
    </citation>
    <scope>NUCLEOTIDE SEQUENCE [LARGE SCALE GENOMIC DNA]</scope>
    <source>
        <strain evidence="7 8">NBRC 107357</strain>
    </source>
</reference>
<evidence type="ECO:0000256" key="3">
    <source>
        <dbReference type="ARBA" id="ARBA00022989"/>
    </source>
</evidence>
<evidence type="ECO:0000313" key="7">
    <source>
        <dbReference type="EMBL" id="GIF85670.1"/>
    </source>
</evidence>
<dbReference type="InterPro" id="IPR049453">
    <property type="entry name" value="Memb_transporter_dom"/>
</dbReference>
<dbReference type="RefSeq" id="WP_203755950.1">
    <property type="nucleotide sequence ID" value="NZ_BONF01000051.1"/>
</dbReference>
<evidence type="ECO:0000259" key="6">
    <source>
        <dbReference type="Pfam" id="PF13515"/>
    </source>
</evidence>
<gene>
    <name evidence="7" type="ORF">Cba03nite_70190</name>
</gene>
<evidence type="ECO:0000256" key="4">
    <source>
        <dbReference type="ARBA" id="ARBA00023136"/>
    </source>
</evidence>
<dbReference type="Proteomes" id="UP000601223">
    <property type="component" value="Unassembled WGS sequence"/>
</dbReference>
<protein>
    <recommendedName>
        <fullName evidence="6">Integral membrane bound transporter domain-containing protein</fullName>
    </recommendedName>
</protein>
<organism evidence="7 8">
    <name type="scientific">Catellatospora bangladeshensis</name>
    <dbReference type="NCBI Taxonomy" id="310355"/>
    <lineage>
        <taxon>Bacteria</taxon>
        <taxon>Bacillati</taxon>
        <taxon>Actinomycetota</taxon>
        <taxon>Actinomycetes</taxon>
        <taxon>Micromonosporales</taxon>
        <taxon>Micromonosporaceae</taxon>
        <taxon>Catellatospora</taxon>
    </lineage>
</organism>
<feature type="transmembrane region" description="Helical" evidence="5">
    <location>
        <begin position="73"/>
        <end position="95"/>
    </location>
</feature>
<evidence type="ECO:0000256" key="1">
    <source>
        <dbReference type="ARBA" id="ARBA00004141"/>
    </source>
</evidence>
<evidence type="ECO:0000256" key="5">
    <source>
        <dbReference type="SAM" id="Phobius"/>
    </source>
</evidence>
<keyword evidence="4 5" id="KW-0472">Membrane</keyword>
<keyword evidence="2 5" id="KW-0812">Transmembrane</keyword>
<dbReference type="GO" id="GO:0016020">
    <property type="term" value="C:membrane"/>
    <property type="evidence" value="ECO:0007669"/>
    <property type="project" value="UniProtKB-SubCell"/>
</dbReference>
<name>A0A8J3NP90_9ACTN</name>
<feature type="transmembrane region" description="Helical" evidence="5">
    <location>
        <begin position="101"/>
        <end position="122"/>
    </location>
</feature>
<comment type="subcellular location">
    <subcellularLocation>
        <location evidence="1">Membrane</location>
        <topology evidence="1">Multi-pass membrane protein</topology>
    </subcellularLocation>
</comment>
<evidence type="ECO:0000313" key="8">
    <source>
        <dbReference type="Proteomes" id="UP000601223"/>
    </source>
</evidence>
<evidence type="ECO:0000256" key="2">
    <source>
        <dbReference type="ARBA" id="ARBA00022692"/>
    </source>
</evidence>
<feature type="transmembrane region" description="Helical" evidence="5">
    <location>
        <begin position="21"/>
        <end position="42"/>
    </location>
</feature>
<feature type="transmembrane region" description="Helical" evidence="5">
    <location>
        <begin position="48"/>
        <end position="66"/>
    </location>
</feature>
<dbReference type="AlphaFoldDB" id="A0A8J3NP90"/>
<feature type="domain" description="Integral membrane bound transporter" evidence="6">
    <location>
        <begin position="37"/>
        <end position="160"/>
    </location>
</feature>
<dbReference type="Pfam" id="PF13515">
    <property type="entry name" value="FUSC_2"/>
    <property type="match status" value="1"/>
</dbReference>
<sequence>MDAAELRRRTGVTLRDRVRRVRASAILTVQAAVAAGLAWYVAHDLLGHVQPFFAPIAAVVTLAISVGQRMRRAFEIVAGNAVGILLGELLILVIGRGAWQVSLVVLLAISLAIFIGGSASLVTQAASSGILVATLLPLSEDYYFSRFVDAVVGGGIALVVMALLLPLNPLTEVQRAVRPLFQALESGLNDAAEALAHGDAAAAQEALDHMREAESHLRAFGESLKAAKELATVAPLHWGKHGLLAAYVDAADHLARALRNSRVLVRRIVSMIRDGEPVPASLVDAVHALAQSVSSLDRELAEAADPEHSRDAAVRALRCARDAHEAGLAFSGEVVFAQLRSTATDLLRATGLPREDAERAVRRAGGRITPPR</sequence>
<feature type="transmembrane region" description="Helical" evidence="5">
    <location>
        <begin position="143"/>
        <end position="165"/>
    </location>
</feature>
<comment type="caution">
    <text evidence="7">The sequence shown here is derived from an EMBL/GenBank/DDBJ whole genome shotgun (WGS) entry which is preliminary data.</text>
</comment>
<keyword evidence="8" id="KW-1185">Reference proteome</keyword>
<dbReference type="EMBL" id="BONF01000051">
    <property type="protein sequence ID" value="GIF85670.1"/>
    <property type="molecule type" value="Genomic_DNA"/>
</dbReference>
<proteinExistence type="predicted"/>